<protein>
    <submittedName>
        <fullName evidence="2">Uncharacterized protein</fullName>
    </submittedName>
</protein>
<sequence>MWPASPPGPVRAGAHHDHRHGHPRAGDARAAALRTLDRRVGTRAVSDPGGLGGEVRYEWMAGGCWLVQHVDLRHGDEHDRGAECTGWDESSGELRSHSFGSRGELLEYTYRIEGDLLTTWFGGTDSPARFEGRSSADGTVNEGAWQWPGGGCASTMTRC</sequence>
<accession>A0A1I5L1N9</accession>
<evidence type="ECO:0000313" key="2">
    <source>
        <dbReference type="EMBL" id="SFO90776.1"/>
    </source>
</evidence>
<dbReference type="AlphaFoldDB" id="A0A1I5L1N9"/>
<reference evidence="3" key="1">
    <citation type="submission" date="2016-10" db="EMBL/GenBank/DDBJ databases">
        <authorList>
            <person name="Varghese N."/>
            <person name="Submissions S."/>
        </authorList>
    </citation>
    <scope>NUCLEOTIDE SEQUENCE [LARGE SCALE GENOMIC DNA]</scope>
    <source>
        <strain evidence="3">DSM 44208</strain>
    </source>
</reference>
<evidence type="ECO:0000256" key="1">
    <source>
        <dbReference type="SAM" id="MobiDB-lite"/>
    </source>
</evidence>
<dbReference type="EMBL" id="FOWQ01000002">
    <property type="protein sequence ID" value="SFO90776.1"/>
    <property type="molecule type" value="Genomic_DNA"/>
</dbReference>
<dbReference type="STRING" id="1523247.SAMN05660464_1490"/>
<keyword evidence="3" id="KW-1185">Reference proteome</keyword>
<organism evidence="2 3">
    <name type="scientific">Geodermatophilus dictyosporus</name>
    <dbReference type="NCBI Taxonomy" id="1523247"/>
    <lineage>
        <taxon>Bacteria</taxon>
        <taxon>Bacillati</taxon>
        <taxon>Actinomycetota</taxon>
        <taxon>Actinomycetes</taxon>
        <taxon>Geodermatophilales</taxon>
        <taxon>Geodermatophilaceae</taxon>
        <taxon>Geodermatophilus</taxon>
    </lineage>
</organism>
<name>A0A1I5L1N9_9ACTN</name>
<dbReference type="Proteomes" id="UP000198857">
    <property type="component" value="Unassembled WGS sequence"/>
</dbReference>
<gene>
    <name evidence="2" type="ORF">SAMN05660464_1490</name>
</gene>
<proteinExistence type="predicted"/>
<evidence type="ECO:0000313" key="3">
    <source>
        <dbReference type="Proteomes" id="UP000198857"/>
    </source>
</evidence>
<feature type="region of interest" description="Disordered" evidence="1">
    <location>
        <begin position="1"/>
        <end position="27"/>
    </location>
</feature>